<sequence length="318" mass="37044">MADTKNDKETPFFESYRPLLYLGIFVCVIFSLFSLVTFFPQIRTFFFSWLSVTEVPNNLWGSAGDFFGGFLNPIVSFAAFVALIYTITLQQKELGLQRTELKKTNEQIALQIREQKLTTDQLTAAAEAQKEQSAHLAVQSFENTFFKLVDRHQAIKNSFILRIVGNSYEAQVAFDHIAFAIIGHFGKIDSTHLDNGNKTKNEFNNYIIDKNPILPFAVYLRLSYRIFKLLWENFGSKEEQPCPKELGYAKLFRAHFTDEELWLLFVNCLTEKGEKYRFFIIRYQLLDNFNEDHLPDNGFLRDQYNEIIVQSLNQLIEE</sequence>
<dbReference type="Proteomes" id="UP001069802">
    <property type="component" value="Unassembled WGS sequence"/>
</dbReference>
<gene>
    <name evidence="2" type="ORF">O4H49_13105</name>
</gene>
<keyword evidence="1" id="KW-1133">Transmembrane helix</keyword>
<keyword evidence="3" id="KW-1185">Reference proteome</keyword>
<evidence type="ECO:0000313" key="2">
    <source>
        <dbReference type="EMBL" id="MCZ4281722.1"/>
    </source>
</evidence>
<dbReference type="RefSeq" id="WP_269423884.1">
    <property type="nucleotide sequence ID" value="NZ_JAPWGY010000004.1"/>
</dbReference>
<feature type="transmembrane region" description="Helical" evidence="1">
    <location>
        <begin position="66"/>
        <end position="88"/>
    </location>
</feature>
<organism evidence="2 3">
    <name type="scientific">Kiloniella laminariae</name>
    <dbReference type="NCBI Taxonomy" id="454162"/>
    <lineage>
        <taxon>Bacteria</taxon>
        <taxon>Pseudomonadati</taxon>
        <taxon>Pseudomonadota</taxon>
        <taxon>Alphaproteobacteria</taxon>
        <taxon>Rhodospirillales</taxon>
        <taxon>Kiloniellaceae</taxon>
        <taxon>Kiloniella</taxon>
    </lineage>
</organism>
<evidence type="ECO:0000256" key="1">
    <source>
        <dbReference type="SAM" id="Phobius"/>
    </source>
</evidence>
<reference evidence="2" key="1">
    <citation type="submission" date="2022-12" db="EMBL/GenBank/DDBJ databases">
        <title>Bacterial isolates from different developmental stages of Nematostella vectensis.</title>
        <authorList>
            <person name="Fraune S."/>
        </authorList>
    </citation>
    <scope>NUCLEOTIDE SEQUENCE</scope>
    <source>
        <strain evidence="2">G21630-S1</strain>
    </source>
</reference>
<accession>A0ABT4LKT1</accession>
<proteinExistence type="predicted"/>
<dbReference type="EMBL" id="JAPWGY010000004">
    <property type="protein sequence ID" value="MCZ4281722.1"/>
    <property type="molecule type" value="Genomic_DNA"/>
</dbReference>
<feature type="transmembrane region" description="Helical" evidence="1">
    <location>
        <begin position="20"/>
        <end position="46"/>
    </location>
</feature>
<dbReference type="Pfam" id="PF16872">
    <property type="entry name" value="putAbiC"/>
    <property type="match status" value="1"/>
</dbReference>
<evidence type="ECO:0000313" key="3">
    <source>
        <dbReference type="Proteomes" id="UP001069802"/>
    </source>
</evidence>
<keyword evidence="1" id="KW-0472">Membrane</keyword>
<evidence type="ECO:0008006" key="4">
    <source>
        <dbReference type="Google" id="ProtNLM"/>
    </source>
</evidence>
<name>A0ABT4LKT1_9PROT</name>
<comment type="caution">
    <text evidence="2">The sequence shown here is derived from an EMBL/GenBank/DDBJ whole genome shotgun (WGS) entry which is preliminary data.</text>
</comment>
<protein>
    <recommendedName>
        <fullName evidence="4">Phage abortive infection protein</fullName>
    </recommendedName>
</protein>
<keyword evidence="1" id="KW-0812">Transmembrane</keyword>
<dbReference type="InterPro" id="IPR031709">
    <property type="entry name" value="PutAbiC"/>
</dbReference>